<name>A0A4P6JYL0_KTERU</name>
<evidence type="ECO:0000256" key="6">
    <source>
        <dbReference type="SAM" id="Phobius"/>
    </source>
</evidence>
<keyword evidence="4 6" id="KW-1133">Transmembrane helix</keyword>
<comment type="subcellular location">
    <subcellularLocation>
        <location evidence="1">Cell membrane</location>
        <topology evidence="1">Multi-pass membrane protein</topology>
    </subcellularLocation>
</comment>
<evidence type="ECO:0000313" key="8">
    <source>
        <dbReference type="Proteomes" id="UP000290365"/>
    </source>
</evidence>
<dbReference type="InterPro" id="IPR050367">
    <property type="entry name" value="APC_superfamily"/>
</dbReference>
<feature type="transmembrane region" description="Helical" evidence="6">
    <location>
        <begin position="466"/>
        <end position="492"/>
    </location>
</feature>
<dbReference type="AlphaFoldDB" id="A0A4P6JYL0"/>
<sequence length="532" mass="58294">MTDVRLLDKHNIRVCFALPAQAIESIAERGKLNMIDKPVDRPRKSRTRISVPLLSEEYAAKALPRIFGTQDMVAIMILAIFWISNSATAAGVGATAYVYWLIGGITFFIPCVIATAQLGSMFPQEGSLYNWTYQALGPYWSFFAGLCWWFPVPVILVSGADTMVAYIQGLNPSWLVEPWQQGLAVIIIIAITALIALQRIHIVRNLLNVGAGFILLATLLLAIAGIKWLLSGHALATSFTHLSDWSINQTNVGQFSLVVLAYLGSCVPLNMGGEIAGEGHMKLRIITRHLLWGTLLIFVGYVIATFALLAIEGPSNVGTVFALIAAVDTSLGKLYGNITAICIMGFFVIALIMYNVSFARLLFVGAIDQRIPSSVGRLNRQRVPANAILFQTGLALVFAAILFLVGPYIFSFDKAINLAGDFYNVALALVSIVWALCTIFFYVSLLRLYFSDRQKFRQSLLFPMPIIWLICLIGPLGCVATIVDALFFSWTVTIANSLWTIIVGSLLAFCFLLVAIGSMLATSEAAWQKLSR</sequence>
<proteinExistence type="predicted"/>
<dbReference type="InterPro" id="IPR002293">
    <property type="entry name" value="AA/rel_permease1"/>
</dbReference>
<keyword evidence="2" id="KW-1003">Cell membrane</keyword>
<keyword evidence="5 6" id="KW-0472">Membrane</keyword>
<feature type="transmembrane region" description="Helical" evidence="6">
    <location>
        <begin position="338"/>
        <end position="367"/>
    </location>
</feature>
<reference evidence="7 8" key="1">
    <citation type="submission" date="2019-01" db="EMBL/GenBank/DDBJ databases">
        <title>Ktedonosporobacter rubrisoli SCAWS-G2.</title>
        <authorList>
            <person name="Huang Y."/>
            <person name="Yan B."/>
        </authorList>
    </citation>
    <scope>NUCLEOTIDE SEQUENCE [LARGE SCALE GENOMIC DNA]</scope>
    <source>
        <strain evidence="7 8">SCAWS-G2</strain>
    </source>
</reference>
<feature type="transmembrane region" description="Helical" evidence="6">
    <location>
        <begin position="422"/>
        <end position="445"/>
    </location>
</feature>
<feature type="transmembrane region" description="Helical" evidence="6">
    <location>
        <begin position="139"/>
        <end position="159"/>
    </location>
</feature>
<gene>
    <name evidence="7" type="ORF">EPA93_33220</name>
</gene>
<dbReference type="PANTHER" id="PTHR42770">
    <property type="entry name" value="AMINO ACID TRANSPORTER-RELATED"/>
    <property type="match status" value="1"/>
</dbReference>
<dbReference type="KEGG" id="kbs:EPA93_33220"/>
<organism evidence="7 8">
    <name type="scientific">Ktedonosporobacter rubrisoli</name>
    <dbReference type="NCBI Taxonomy" id="2509675"/>
    <lineage>
        <taxon>Bacteria</taxon>
        <taxon>Bacillati</taxon>
        <taxon>Chloroflexota</taxon>
        <taxon>Ktedonobacteria</taxon>
        <taxon>Ktedonobacterales</taxon>
        <taxon>Ktedonosporobacteraceae</taxon>
        <taxon>Ktedonosporobacter</taxon>
    </lineage>
</organism>
<dbReference type="Proteomes" id="UP000290365">
    <property type="component" value="Chromosome"/>
</dbReference>
<evidence type="ECO:0000256" key="5">
    <source>
        <dbReference type="ARBA" id="ARBA00023136"/>
    </source>
</evidence>
<keyword evidence="3 6" id="KW-0812">Transmembrane</keyword>
<evidence type="ECO:0000256" key="3">
    <source>
        <dbReference type="ARBA" id="ARBA00022692"/>
    </source>
</evidence>
<feature type="transmembrane region" description="Helical" evidence="6">
    <location>
        <begin position="290"/>
        <end position="311"/>
    </location>
</feature>
<feature type="transmembrane region" description="Helical" evidence="6">
    <location>
        <begin position="179"/>
        <end position="197"/>
    </location>
</feature>
<feature type="transmembrane region" description="Helical" evidence="6">
    <location>
        <begin position="250"/>
        <end position="269"/>
    </location>
</feature>
<evidence type="ECO:0000313" key="7">
    <source>
        <dbReference type="EMBL" id="QBD80572.1"/>
    </source>
</evidence>
<dbReference type="Gene3D" id="1.20.1740.10">
    <property type="entry name" value="Amino acid/polyamine transporter I"/>
    <property type="match status" value="1"/>
</dbReference>
<evidence type="ECO:0000256" key="4">
    <source>
        <dbReference type="ARBA" id="ARBA00022989"/>
    </source>
</evidence>
<feature type="transmembrane region" description="Helical" evidence="6">
    <location>
        <begin position="98"/>
        <end position="118"/>
    </location>
</feature>
<dbReference type="Pfam" id="PF13520">
    <property type="entry name" value="AA_permease_2"/>
    <property type="match status" value="1"/>
</dbReference>
<dbReference type="GO" id="GO:0022857">
    <property type="term" value="F:transmembrane transporter activity"/>
    <property type="evidence" value="ECO:0007669"/>
    <property type="project" value="InterPro"/>
</dbReference>
<feature type="transmembrane region" description="Helical" evidence="6">
    <location>
        <begin position="73"/>
        <end position="92"/>
    </location>
</feature>
<dbReference type="PIRSF" id="PIRSF006060">
    <property type="entry name" value="AA_transporter"/>
    <property type="match status" value="1"/>
</dbReference>
<protein>
    <submittedName>
        <fullName evidence="7">APC family permease</fullName>
    </submittedName>
</protein>
<dbReference type="OrthoDB" id="138071at2"/>
<evidence type="ECO:0000256" key="1">
    <source>
        <dbReference type="ARBA" id="ARBA00004651"/>
    </source>
</evidence>
<evidence type="ECO:0000256" key="2">
    <source>
        <dbReference type="ARBA" id="ARBA00022475"/>
    </source>
</evidence>
<dbReference type="EMBL" id="CP035758">
    <property type="protein sequence ID" value="QBD80572.1"/>
    <property type="molecule type" value="Genomic_DNA"/>
</dbReference>
<keyword evidence="8" id="KW-1185">Reference proteome</keyword>
<feature type="transmembrane region" description="Helical" evidence="6">
    <location>
        <begin position="388"/>
        <end position="410"/>
    </location>
</feature>
<feature type="transmembrane region" description="Helical" evidence="6">
    <location>
        <begin position="498"/>
        <end position="522"/>
    </location>
</feature>
<accession>A0A4P6JYL0</accession>
<dbReference type="GO" id="GO:0005886">
    <property type="term" value="C:plasma membrane"/>
    <property type="evidence" value="ECO:0007669"/>
    <property type="project" value="UniProtKB-SubCell"/>
</dbReference>
<feature type="transmembrane region" description="Helical" evidence="6">
    <location>
        <begin position="209"/>
        <end position="230"/>
    </location>
</feature>